<feature type="domain" description="4Fe-4S His(Cys)3-ligated-type" evidence="16">
    <location>
        <begin position="82"/>
        <end position="121"/>
    </location>
</feature>
<evidence type="ECO:0000256" key="1">
    <source>
        <dbReference type="ARBA" id="ARBA00001966"/>
    </source>
</evidence>
<dbReference type="SUPFAM" id="SSF54292">
    <property type="entry name" value="2Fe-2S ferredoxin-like"/>
    <property type="match status" value="1"/>
</dbReference>
<evidence type="ECO:0000313" key="17">
    <source>
        <dbReference type="EMBL" id="WQH17341.1"/>
    </source>
</evidence>
<dbReference type="InterPro" id="IPR050123">
    <property type="entry name" value="Prok_molybdopt-oxidoreductase"/>
</dbReference>
<dbReference type="InterPro" id="IPR009010">
    <property type="entry name" value="Asp_de-COase-like_dom_sf"/>
</dbReference>
<comment type="similarity">
    <text evidence="2 13">Belongs to the complex I 75 kDa subunit family.</text>
</comment>
<evidence type="ECO:0000259" key="14">
    <source>
        <dbReference type="PROSITE" id="PS51085"/>
    </source>
</evidence>
<comment type="cofactor">
    <cofactor evidence="1 13">
        <name>[4Fe-4S] cluster</name>
        <dbReference type="ChEBI" id="CHEBI:49883"/>
    </cofactor>
</comment>
<keyword evidence="4 13" id="KW-0001">2Fe-2S</keyword>
<dbReference type="SMART" id="SM00929">
    <property type="entry name" value="NADH-G_4Fe-4S_3"/>
    <property type="match status" value="1"/>
</dbReference>
<dbReference type="RefSeq" id="WP_322522311.1">
    <property type="nucleotide sequence ID" value="NZ_CP140153.1"/>
</dbReference>
<dbReference type="Pfam" id="PF22151">
    <property type="entry name" value="Fer4_NDSU1"/>
    <property type="match status" value="1"/>
</dbReference>
<keyword evidence="6 13" id="KW-0479">Metal-binding</keyword>
<keyword evidence="9 13" id="KW-0411">Iron-sulfur</keyword>
<dbReference type="Gene3D" id="3.30.70.20">
    <property type="match status" value="1"/>
</dbReference>
<comment type="catalytic activity">
    <reaction evidence="12 13">
        <text>a quinone + NADH + 5 H(+)(in) = a quinol + NAD(+) + 4 H(+)(out)</text>
        <dbReference type="Rhea" id="RHEA:57888"/>
        <dbReference type="ChEBI" id="CHEBI:15378"/>
        <dbReference type="ChEBI" id="CHEBI:24646"/>
        <dbReference type="ChEBI" id="CHEBI:57540"/>
        <dbReference type="ChEBI" id="CHEBI:57945"/>
        <dbReference type="ChEBI" id="CHEBI:132124"/>
    </reaction>
</comment>
<dbReference type="InterPro" id="IPR019574">
    <property type="entry name" value="NADH_UbQ_OxRdtase_Gsu_4Fe4S-bd"/>
</dbReference>
<feature type="domain" description="2Fe-2S ferredoxin-type" evidence="14">
    <location>
        <begin position="4"/>
        <end position="82"/>
    </location>
</feature>
<evidence type="ECO:0000256" key="3">
    <source>
        <dbReference type="ARBA" id="ARBA00022485"/>
    </source>
</evidence>
<dbReference type="SUPFAM" id="SSF50692">
    <property type="entry name" value="ADC-like"/>
    <property type="match status" value="1"/>
</dbReference>
<dbReference type="InterPro" id="IPR036010">
    <property type="entry name" value="2Fe-2S_ferredoxin-like_sf"/>
</dbReference>
<dbReference type="PROSITE" id="PS00641">
    <property type="entry name" value="COMPLEX1_75K_1"/>
    <property type="match status" value="1"/>
</dbReference>
<keyword evidence="5 13" id="KW-0874">Quinone</keyword>
<evidence type="ECO:0000256" key="10">
    <source>
        <dbReference type="ARBA" id="ARBA00023027"/>
    </source>
</evidence>
<dbReference type="InterPro" id="IPR000283">
    <property type="entry name" value="NADH_UbQ_OxRdtase_75kDa_su_CS"/>
</dbReference>
<evidence type="ECO:0000256" key="9">
    <source>
        <dbReference type="ARBA" id="ARBA00023014"/>
    </source>
</evidence>
<evidence type="ECO:0000256" key="6">
    <source>
        <dbReference type="ARBA" id="ARBA00022723"/>
    </source>
</evidence>
<dbReference type="InterPro" id="IPR006963">
    <property type="entry name" value="Mopterin_OxRdtase_4Fe-4S_dom"/>
</dbReference>
<evidence type="ECO:0000256" key="13">
    <source>
        <dbReference type="RuleBase" id="RU003525"/>
    </source>
</evidence>
<proteinExistence type="inferred from homology"/>
<evidence type="ECO:0000256" key="11">
    <source>
        <dbReference type="ARBA" id="ARBA00026021"/>
    </source>
</evidence>
<dbReference type="EMBL" id="CP140153">
    <property type="protein sequence ID" value="WQH17341.1"/>
    <property type="molecule type" value="Genomic_DNA"/>
</dbReference>
<gene>
    <name evidence="17" type="primary">nuoG</name>
    <name evidence="17" type="ORF">SR882_05400</name>
</gene>
<evidence type="ECO:0000256" key="5">
    <source>
        <dbReference type="ARBA" id="ARBA00022719"/>
    </source>
</evidence>
<dbReference type="Pfam" id="PF13510">
    <property type="entry name" value="Fer2_4"/>
    <property type="match status" value="1"/>
</dbReference>
<evidence type="ECO:0000259" key="16">
    <source>
        <dbReference type="PROSITE" id="PS51839"/>
    </source>
</evidence>
<keyword evidence="3 13" id="KW-0004">4Fe-4S</keyword>
<sequence>MSDEQITFEVDGMTLQGNPGDMLIEVTDKAGINIPRFCYHRKLSIAANCRMCLVEVERAPKPLPACSTPISEGMKVSTRSPKAISAQRSTMEFLLINHPLDCPICDQGGECELQDVAMGYGEGVGQYSEAKRVVKDKDIGPLIATDMTRCIHCTRCVRFGEEIAGLKELGATGRTDQMEIGTYISKSVTSELSGNVIDLCPVGALTAKPSRYTHRPWELVQHKHLSTHDAFGSNLYIHTREGRVMRTVPRDNDAVNETWIADRDRYAYTGLFTDDRLTRPMVKRDGEWVAASWEEALEAAAQGIQQIVNQQGPASLGALVSANASLEEQYLAARIVRGMGSNNIDHRLRQTDFSGDADDPVMPWLGMDIPAIADLNAAVTVGMAVREEVPLFAHRLRQTALNNQAHVTLIHPYQQDLTFPARQAPSQAAEGGDLGSLLALLKAAGGDIPSNLADHPVGSIEEAAAIVAELKDAEKGAIFLGAVAQNAPDFAAQRAVAAELARLTGVQLGIVAQGGNAAGAWLAGAVPHRAAGGADAVGHGRHAADMLADPCEAMILQGVEPEFDSAAGQAAIERLEQAGCVVAITSYVTPAMKRYADVLLPMGTAVETAGTWVNGEGRWQSVNGAVRALGESRPAWKILRVLGNMLDLNGFDYMAVTEVRRELQTQCQEVALENKTASLADARFELPDQAGQGAYQRIAPVAMYGIDPVIRRAAPLQGTEKTQLQRHVLVNPADAEREGWADDMTAAIEQDGVRAELPIRVDPRVTPGSVVVFSGVHAGELAPRAGKVEIQVEVAA</sequence>
<evidence type="ECO:0000313" key="18">
    <source>
        <dbReference type="Proteomes" id="UP001327459"/>
    </source>
</evidence>
<dbReference type="PANTHER" id="PTHR43105:SF13">
    <property type="entry name" value="NADH-UBIQUINONE OXIDOREDUCTASE 75 KDA SUBUNIT, MITOCHONDRIAL"/>
    <property type="match status" value="1"/>
</dbReference>
<dbReference type="PROSITE" id="PS00642">
    <property type="entry name" value="COMPLEX1_75K_2"/>
    <property type="match status" value="1"/>
</dbReference>
<evidence type="ECO:0000259" key="15">
    <source>
        <dbReference type="PROSITE" id="PS51669"/>
    </source>
</evidence>
<dbReference type="InterPro" id="IPR010228">
    <property type="entry name" value="NADH_UbQ_OxRdtase_Gsu"/>
</dbReference>
<dbReference type="Pfam" id="PF00384">
    <property type="entry name" value="Molybdopterin"/>
    <property type="match status" value="1"/>
</dbReference>
<evidence type="ECO:0000256" key="7">
    <source>
        <dbReference type="ARBA" id="ARBA00022967"/>
    </source>
</evidence>
<keyword evidence="7 13" id="KW-1278">Translocase</keyword>
<dbReference type="Gene3D" id="3.10.20.740">
    <property type="match status" value="1"/>
</dbReference>
<evidence type="ECO:0000256" key="4">
    <source>
        <dbReference type="ARBA" id="ARBA00022714"/>
    </source>
</evidence>
<dbReference type="CDD" id="cd00207">
    <property type="entry name" value="fer2"/>
    <property type="match status" value="1"/>
</dbReference>
<dbReference type="Gene3D" id="3.40.228.10">
    <property type="entry name" value="Dimethylsulfoxide Reductase, domain 2"/>
    <property type="match status" value="1"/>
</dbReference>
<keyword evidence="8 13" id="KW-0408">Iron</keyword>
<dbReference type="SUPFAM" id="SSF54862">
    <property type="entry name" value="4Fe-4S ferredoxins"/>
    <property type="match status" value="1"/>
</dbReference>
<comment type="subunit">
    <text evidence="11">Composed of 13 different subunits. Subunits NuoCD, E, F, and G constitute the peripheral sector of the complex.</text>
</comment>
<name>A0ABZ0YYS2_9GAMM</name>
<dbReference type="Gene3D" id="3.40.50.740">
    <property type="match status" value="2"/>
</dbReference>
<dbReference type="Pfam" id="PF22117">
    <property type="entry name" value="Fer4_Nqo3"/>
    <property type="match status" value="1"/>
</dbReference>
<reference evidence="17 18" key="1">
    <citation type="submission" date="2023-11" db="EMBL/GenBank/DDBJ databases">
        <title>MicrobeMod: A computational toolkit for identifying prokaryotic methylation and restriction-modification with nanopore sequencing.</title>
        <authorList>
            <person name="Crits-Christoph A."/>
            <person name="Kang S.C."/>
            <person name="Lee H."/>
            <person name="Ostrov N."/>
        </authorList>
    </citation>
    <scope>NUCLEOTIDE SEQUENCE [LARGE SCALE GENOMIC DNA]</scope>
    <source>
        <strain evidence="17 18">ATCC 49870</strain>
    </source>
</reference>
<feature type="domain" description="4Fe-4S Mo/W bis-MGD-type" evidence="15">
    <location>
        <begin position="219"/>
        <end position="275"/>
    </location>
</feature>
<dbReference type="Pfam" id="PF10588">
    <property type="entry name" value="NADH-G_4Fe-4S_3"/>
    <property type="match status" value="1"/>
</dbReference>
<evidence type="ECO:0000256" key="8">
    <source>
        <dbReference type="ARBA" id="ARBA00023004"/>
    </source>
</evidence>
<dbReference type="PROSITE" id="PS51669">
    <property type="entry name" value="4FE4S_MOW_BIS_MGD"/>
    <property type="match status" value="1"/>
</dbReference>
<evidence type="ECO:0000256" key="12">
    <source>
        <dbReference type="ARBA" id="ARBA00047712"/>
    </source>
</evidence>
<dbReference type="SUPFAM" id="SSF53706">
    <property type="entry name" value="Formate dehydrogenase/DMSO reductase, domains 1-3"/>
    <property type="match status" value="1"/>
</dbReference>
<dbReference type="PANTHER" id="PTHR43105">
    <property type="entry name" value="RESPIRATORY NITRATE REDUCTASE"/>
    <property type="match status" value="1"/>
</dbReference>
<comment type="cofactor">
    <cofactor evidence="13">
        <name>[2Fe-2S] cluster</name>
        <dbReference type="ChEBI" id="CHEBI:190135"/>
    </cofactor>
    <text evidence="13">Binds 1 [2Fe-2S] cluster per subunit.</text>
</comment>
<dbReference type="PROSITE" id="PS00643">
    <property type="entry name" value="COMPLEX1_75K_3"/>
    <property type="match status" value="1"/>
</dbReference>
<organism evidence="17 18">
    <name type="scientific">Guyparkeria halophila</name>
    <dbReference type="NCBI Taxonomy" id="47960"/>
    <lineage>
        <taxon>Bacteria</taxon>
        <taxon>Pseudomonadati</taxon>
        <taxon>Pseudomonadota</taxon>
        <taxon>Gammaproteobacteria</taxon>
        <taxon>Chromatiales</taxon>
        <taxon>Thioalkalibacteraceae</taxon>
        <taxon>Guyparkeria</taxon>
    </lineage>
</organism>
<dbReference type="PROSITE" id="PS51085">
    <property type="entry name" value="2FE2S_FER_2"/>
    <property type="match status" value="1"/>
</dbReference>
<evidence type="ECO:0000256" key="2">
    <source>
        <dbReference type="ARBA" id="ARBA00005404"/>
    </source>
</evidence>
<keyword evidence="10 13" id="KW-0520">NAD</keyword>
<dbReference type="NCBIfam" id="TIGR01973">
    <property type="entry name" value="NuoG"/>
    <property type="match status" value="1"/>
</dbReference>
<dbReference type="InterPro" id="IPR054351">
    <property type="entry name" value="NADH_UbQ_OxRdtase_ferredoxin"/>
</dbReference>
<dbReference type="EC" id="7.1.1.-" evidence="13"/>
<protein>
    <recommendedName>
        <fullName evidence="13">NADH-quinone oxidoreductase</fullName>
        <ecNumber evidence="13">7.1.1.-</ecNumber>
    </recommendedName>
</protein>
<keyword evidence="18" id="KW-1185">Reference proteome</keyword>
<dbReference type="PROSITE" id="PS51839">
    <property type="entry name" value="4FE4S_HC3"/>
    <property type="match status" value="1"/>
</dbReference>
<dbReference type="InterPro" id="IPR006656">
    <property type="entry name" value="Mopterin_OxRdtase"/>
</dbReference>
<dbReference type="Proteomes" id="UP001327459">
    <property type="component" value="Chromosome"/>
</dbReference>
<accession>A0ABZ0YYS2</accession>
<dbReference type="InterPro" id="IPR001041">
    <property type="entry name" value="2Fe-2S_ferredoxin-type"/>
</dbReference>
<comment type="function">
    <text evidence="13">NDH-1 shuttles electrons from NADH, via FMN and iron-sulfur (Fe-S) centers, to quinones in the respiratory chain. Couples the redox reaction to proton translocation (for every two electrons transferred, four hydrogen ions are translocated across the cytoplasmic membrane), and thus conserves the redox energy in a proton gradient.</text>
</comment>